<keyword evidence="4 10" id="KW-0808">Transferase</keyword>
<feature type="compositionally biased region" description="Polar residues" evidence="14">
    <location>
        <begin position="481"/>
        <end position="496"/>
    </location>
</feature>
<feature type="binding site" evidence="12">
    <location>
        <begin position="91"/>
        <end position="99"/>
    </location>
    <ligand>
        <name>ATP</name>
        <dbReference type="ChEBI" id="CHEBI:30616"/>
    </ligand>
</feature>
<dbReference type="InterPro" id="IPR017892">
    <property type="entry name" value="Pkinase_C"/>
</dbReference>
<proteinExistence type="inferred from homology"/>
<dbReference type="Pfam" id="PF00433">
    <property type="entry name" value="Pkinase_C"/>
    <property type="match status" value="1"/>
</dbReference>
<comment type="catalytic activity">
    <reaction evidence="8 10">
        <text>L-threonyl-[protein] + ATP = O-phospho-L-threonyl-[protein] + ADP + H(+)</text>
        <dbReference type="Rhea" id="RHEA:46608"/>
        <dbReference type="Rhea" id="RHEA-COMP:11060"/>
        <dbReference type="Rhea" id="RHEA-COMP:11605"/>
        <dbReference type="ChEBI" id="CHEBI:15378"/>
        <dbReference type="ChEBI" id="CHEBI:30013"/>
        <dbReference type="ChEBI" id="CHEBI:30616"/>
        <dbReference type="ChEBI" id="CHEBI:61977"/>
        <dbReference type="ChEBI" id="CHEBI:456216"/>
        <dbReference type="EC" id="2.7.11.1"/>
    </reaction>
</comment>
<evidence type="ECO:0000313" key="18">
    <source>
        <dbReference type="Proteomes" id="UP000005237"/>
    </source>
</evidence>
<dbReference type="GO" id="GO:0004674">
    <property type="term" value="F:protein serine/threonine kinase activity"/>
    <property type="evidence" value="ECO:0007669"/>
    <property type="project" value="UniProtKB-KW"/>
</dbReference>
<dbReference type="Proteomes" id="UP000005237">
    <property type="component" value="Unassembled WGS sequence"/>
</dbReference>
<keyword evidence="3" id="KW-0597">Phosphoprotein</keyword>
<keyword evidence="5 10" id="KW-0547">Nucleotide-binding</keyword>
<dbReference type="PROSITE" id="PS00108">
    <property type="entry name" value="PROTEIN_KINASE_ST"/>
    <property type="match status" value="1"/>
</dbReference>
<dbReference type="EnsemblMetazoa" id="CJA10487.1">
    <property type="protein sequence ID" value="CJA10487.1"/>
    <property type="gene ID" value="WBGene00129691"/>
</dbReference>
<dbReference type="PANTHER" id="PTHR24351">
    <property type="entry name" value="RIBOSOMAL PROTEIN S6 KINASE"/>
    <property type="match status" value="1"/>
</dbReference>
<evidence type="ECO:0000313" key="17">
    <source>
        <dbReference type="EnsemblMetazoa" id="CJA10487.1"/>
    </source>
</evidence>
<feature type="domain" description="AGC-kinase C-terminal" evidence="16">
    <location>
        <begin position="347"/>
        <end position="417"/>
    </location>
</feature>
<comment type="catalytic activity">
    <reaction evidence="9 10">
        <text>L-seryl-[protein] + ATP = O-phospho-L-seryl-[protein] + ADP + H(+)</text>
        <dbReference type="Rhea" id="RHEA:17989"/>
        <dbReference type="Rhea" id="RHEA-COMP:9863"/>
        <dbReference type="Rhea" id="RHEA-COMP:11604"/>
        <dbReference type="ChEBI" id="CHEBI:15378"/>
        <dbReference type="ChEBI" id="CHEBI:29999"/>
        <dbReference type="ChEBI" id="CHEBI:30616"/>
        <dbReference type="ChEBI" id="CHEBI:83421"/>
        <dbReference type="ChEBI" id="CHEBI:456216"/>
        <dbReference type="EC" id="2.7.11.1"/>
    </reaction>
</comment>
<dbReference type="InterPro" id="IPR016238">
    <property type="entry name" value="Ribosomal_S6_kinase"/>
</dbReference>
<protein>
    <recommendedName>
        <fullName evidence="10">Ribosomal protein S6 kinase</fullName>
        <ecNumber evidence="10">2.7.11.1</ecNumber>
    </recommendedName>
</protein>
<dbReference type="Gene3D" id="3.30.200.20">
    <property type="entry name" value="Phosphorylase Kinase, domain 1"/>
    <property type="match status" value="1"/>
</dbReference>
<evidence type="ECO:0000256" key="14">
    <source>
        <dbReference type="SAM" id="MobiDB-lite"/>
    </source>
</evidence>
<feature type="region of interest" description="Disordered" evidence="14">
    <location>
        <begin position="481"/>
        <end position="541"/>
    </location>
</feature>
<comment type="similarity">
    <text evidence="1 10">Belongs to the protein kinase superfamily. AGC Ser/Thr protein kinase family. S6 kinase subfamily.</text>
</comment>
<dbReference type="SMART" id="SM00133">
    <property type="entry name" value="S_TK_X"/>
    <property type="match status" value="1"/>
</dbReference>
<dbReference type="InterPro" id="IPR000719">
    <property type="entry name" value="Prot_kinase_dom"/>
</dbReference>
<dbReference type="Gene3D" id="1.10.510.10">
    <property type="entry name" value="Transferase(Phosphotransferase) domain 1"/>
    <property type="match status" value="1"/>
</dbReference>
<evidence type="ECO:0000256" key="10">
    <source>
        <dbReference type="PIRNR" id="PIRNR000605"/>
    </source>
</evidence>
<dbReference type="CDD" id="cd05584">
    <property type="entry name" value="STKc_p70S6K"/>
    <property type="match status" value="1"/>
</dbReference>
<evidence type="ECO:0000256" key="6">
    <source>
        <dbReference type="ARBA" id="ARBA00022777"/>
    </source>
</evidence>
<evidence type="ECO:0000256" key="13">
    <source>
        <dbReference type="PROSITE-ProRule" id="PRU10141"/>
    </source>
</evidence>
<dbReference type="PIRSF" id="PIRSF000605">
    <property type="entry name" value="Ribsml_S6_kin_1"/>
    <property type="match status" value="1"/>
</dbReference>
<evidence type="ECO:0000256" key="9">
    <source>
        <dbReference type="ARBA" id="ARBA00048679"/>
    </source>
</evidence>
<evidence type="ECO:0000256" key="8">
    <source>
        <dbReference type="ARBA" id="ARBA00047899"/>
    </source>
</evidence>
<dbReference type="GO" id="GO:0007165">
    <property type="term" value="P:signal transduction"/>
    <property type="evidence" value="ECO:0007669"/>
    <property type="project" value="InterPro"/>
</dbReference>
<name>A0A8R1HV05_CAEJA</name>
<evidence type="ECO:0000259" key="15">
    <source>
        <dbReference type="PROSITE" id="PS50011"/>
    </source>
</evidence>
<keyword evidence="6 10" id="KW-0418">Kinase</keyword>
<feature type="domain" description="Protein kinase" evidence="15">
    <location>
        <begin position="85"/>
        <end position="346"/>
    </location>
</feature>
<dbReference type="InterPro" id="IPR011009">
    <property type="entry name" value="Kinase-like_dom_sf"/>
</dbReference>
<evidence type="ECO:0000256" key="12">
    <source>
        <dbReference type="PIRSR" id="PIRSR000605-51"/>
    </source>
</evidence>
<feature type="active site" description="Proton acceptor" evidence="11">
    <location>
        <position position="212"/>
    </location>
</feature>
<feature type="binding site" evidence="12 13">
    <location>
        <position position="117"/>
    </location>
    <ligand>
        <name>ATP</name>
        <dbReference type="ChEBI" id="CHEBI:30616"/>
    </ligand>
</feature>
<evidence type="ECO:0000256" key="1">
    <source>
        <dbReference type="ARBA" id="ARBA00009804"/>
    </source>
</evidence>
<dbReference type="SMART" id="SM00220">
    <property type="entry name" value="S_TKc"/>
    <property type="match status" value="1"/>
</dbReference>
<keyword evidence="18" id="KW-1185">Reference proteome</keyword>
<dbReference type="SUPFAM" id="SSF56112">
    <property type="entry name" value="Protein kinase-like (PK-like)"/>
    <property type="match status" value="1"/>
</dbReference>
<dbReference type="AlphaFoldDB" id="A0A8R1HV05"/>
<keyword evidence="2 10" id="KW-0723">Serine/threonine-protein kinase</keyword>
<sequence length="541" mass="60416">MADVFEFELDGHEQPQPSPQRNTMYYHERHSEVMEDDHMYSNVADGQISAPPPSSSYMEDPMVEAIQLSASAINPPNVRVGPEDFQLLKVLGKGGYGKVFQVRKTTGTDSGKIFAMKVLQKATIVRNQKDTAHTKAERNILEAVKSPFICDLLYAFQTGGKLYLILEYLSGGELFMHLEREGMFMENVAKFYLSEIVVALEHLHQQGIIYRDLKPENILLDCYGHVKLTDFGLCKEEIEGDQKTHTFCGTIEYMAPEILMRCGHGKAVDWWSLGALMFDMLTGGPPFTAENRRKTIDKILKGRLTLPAYLSNEARDLIKKLLKRHVDTRLGAGQSDAEEIKAHPFFKQQDWHHVYARRLEAPFKPEIENEEDVSLFDTRFTKMTPVDSPCETNFSLNGDNPFVGFTYVAPSVLEMMNKHGNGISVAQLASSYSNRGKSPRKPGDVETAHISHNHHGETTLFGQAPPDQFFGFGHGINPTISVTSSTSSAGPQQQFQPFGYADDDAMDTSTPRASESRDTTSGRPNIGSTASTPIPLPKRVM</sequence>
<reference evidence="17" key="2">
    <citation type="submission" date="2022-06" db="UniProtKB">
        <authorList>
            <consortium name="EnsemblMetazoa"/>
        </authorList>
    </citation>
    <scope>IDENTIFICATION</scope>
    <source>
        <strain evidence="17">DF5081</strain>
    </source>
</reference>
<dbReference type="InterPro" id="IPR017441">
    <property type="entry name" value="Protein_kinase_ATP_BS"/>
</dbReference>
<dbReference type="EC" id="2.7.11.1" evidence="10"/>
<accession>A0A8R1HV05</accession>
<feature type="region of interest" description="Disordered" evidence="14">
    <location>
        <begin position="1"/>
        <end position="22"/>
    </location>
</feature>
<dbReference type="FunFam" id="1.10.510.10:FF:000092">
    <property type="entry name" value="Ribosomal protein S6 kinase"/>
    <property type="match status" value="1"/>
</dbReference>
<evidence type="ECO:0000256" key="5">
    <source>
        <dbReference type="ARBA" id="ARBA00022741"/>
    </source>
</evidence>
<dbReference type="PROSITE" id="PS51285">
    <property type="entry name" value="AGC_KINASE_CTER"/>
    <property type="match status" value="1"/>
</dbReference>
<evidence type="ECO:0000256" key="4">
    <source>
        <dbReference type="ARBA" id="ARBA00022679"/>
    </source>
</evidence>
<dbReference type="FunFam" id="3.30.200.20:FF:000587">
    <property type="entry name" value="Non-specific serine/threonine protein kinase"/>
    <property type="match status" value="1"/>
</dbReference>
<dbReference type="InterPro" id="IPR000961">
    <property type="entry name" value="AGC-kinase_C"/>
</dbReference>
<dbReference type="PROSITE" id="PS50011">
    <property type="entry name" value="PROTEIN_KINASE_DOM"/>
    <property type="match status" value="1"/>
</dbReference>
<dbReference type="PROSITE" id="PS00107">
    <property type="entry name" value="PROTEIN_KINASE_ATP"/>
    <property type="match status" value="1"/>
</dbReference>
<feature type="compositionally biased region" description="Polar residues" evidence="14">
    <location>
        <begin position="521"/>
        <end position="532"/>
    </location>
</feature>
<evidence type="ECO:0000256" key="2">
    <source>
        <dbReference type="ARBA" id="ARBA00022527"/>
    </source>
</evidence>
<dbReference type="GO" id="GO:0005524">
    <property type="term" value="F:ATP binding"/>
    <property type="evidence" value="ECO:0007669"/>
    <property type="project" value="UniProtKB-UniRule"/>
</dbReference>
<reference evidence="18" key="1">
    <citation type="submission" date="2010-08" db="EMBL/GenBank/DDBJ databases">
        <authorList>
            <consortium name="Caenorhabditis japonica Sequencing Consortium"/>
            <person name="Wilson R.K."/>
        </authorList>
    </citation>
    <scope>NUCLEOTIDE SEQUENCE [LARGE SCALE GENOMIC DNA]</scope>
    <source>
        <strain evidence="18">DF5081</strain>
    </source>
</reference>
<evidence type="ECO:0000256" key="7">
    <source>
        <dbReference type="ARBA" id="ARBA00022840"/>
    </source>
</evidence>
<keyword evidence="7 10" id="KW-0067">ATP-binding</keyword>
<evidence type="ECO:0000256" key="3">
    <source>
        <dbReference type="ARBA" id="ARBA00022553"/>
    </source>
</evidence>
<evidence type="ECO:0000256" key="11">
    <source>
        <dbReference type="PIRSR" id="PIRSR000605-50"/>
    </source>
</evidence>
<organism evidence="17 18">
    <name type="scientific">Caenorhabditis japonica</name>
    <dbReference type="NCBI Taxonomy" id="281687"/>
    <lineage>
        <taxon>Eukaryota</taxon>
        <taxon>Metazoa</taxon>
        <taxon>Ecdysozoa</taxon>
        <taxon>Nematoda</taxon>
        <taxon>Chromadorea</taxon>
        <taxon>Rhabditida</taxon>
        <taxon>Rhabditina</taxon>
        <taxon>Rhabditomorpha</taxon>
        <taxon>Rhabditoidea</taxon>
        <taxon>Rhabditidae</taxon>
        <taxon>Peloderinae</taxon>
        <taxon>Caenorhabditis</taxon>
    </lineage>
</organism>
<dbReference type="Pfam" id="PF00069">
    <property type="entry name" value="Pkinase"/>
    <property type="match status" value="1"/>
</dbReference>
<evidence type="ECO:0000259" key="16">
    <source>
        <dbReference type="PROSITE" id="PS51285"/>
    </source>
</evidence>
<dbReference type="InterPro" id="IPR008271">
    <property type="entry name" value="Ser/Thr_kinase_AS"/>
</dbReference>